<organism evidence="5 6">
    <name type="scientific">Neorhizobium galegae bv. orientalis str. HAMBI 540</name>
    <dbReference type="NCBI Taxonomy" id="1028800"/>
    <lineage>
        <taxon>Bacteria</taxon>
        <taxon>Pseudomonadati</taxon>
        <taxon>Pseudomonadota</taxon>
        <taxon>Alphaproteobacteria</taxon>
        <taxon>Hyphomicrobiales</taxon>
        <taxon>Rhizobiaceae</taxon>
        <taxon>Rhizobium/Agrobacterium group</taxon>
        <taxon>Neorhizobium</taxon>
    </lineage>
</organism>
<keyword evidence="6" id="KW-1185">Reference proteome</keyword>
<proteinExistence type="predicted"/>
<dbReference type="OrthoDB" id="9805277at2"/>
<dbReference type="RefSeq" id="WP_041364638.1">
    <property type="nucleotide sequence ID" value="NZ_HG938354.1"/>
</dbReference>
<dbReference type="HOGENOM" id="CLU_065536_2_0_5"/>
<dbReference type="InterPro" id="IPR008567">
    <property type="entry name" value="BKACE"/>
</dbReference>
<dbReference type="PATRIC" id="fig|1028800.3.peg.5194"/>
<dbReference type="InterPro" id="IPR013785">
    <property type="entry name" value="Aldolase_TIM"/>
</dbReference>
<dbReference type="PANTHER" id="PTHR37418">
    <property type="entry name" value="3-KETO-5-AMINOHEXANOATE CLEAVAGE ENZYME-RELATED"/>
    <property type="match status" value="1"/>
</dbReference>
<dbReference type="AlphaFoldDB" id="A0A068T197"/>
<gene>
    <name evidence="5" type="ORF">RG540_PA05740</name>
</gene>
<evidence type="ECO:0000256" key="3">
    <source>
        <dbReference type="ARBA" id="ARBA00022723"/>
    </source>
</evidence>
<dbReference type="GO" id="GO:0046872">
    <property type="term" value="F:metal ion binding"/>
    <property type="evidence" value="ECO:0007669"/>
    <property type="project" value="UniProtKB-KW"/>
</dbReference>
<dbReference type="GO" id="GO:0043720">
    <property type="term" value="F:3-keto-5-aminohexanoate cleavage activity"/>
    <property type="evidence" value="ECO:0007669"/>
    <property type="project" value="InterPro"/>
</dbReference>
<keyword evidence="5" id="KW-0614">Plasmid</keyword>
<dbReference type="Proteomes" id="UP000028181">
    <property type="component" value="Plasmid pHAMBI540a"/>
</dbReference>
<evidence type="ECO:0000256" key="1">
    <source>
        <dbReference type="ARBA" id="ARBA00001947"/>
    </source>
</evidence>
<evidence type="ECO:0000313" key="6">
    <source>
        <dbReference type="Proteomes" id="UP000028181"/>
    </source>
</evidence>
<dbReference type="eggNOG" id="COG3246">
    <property type="taxonomic scope" value="Bacteria"/>
</dbReference>
<accession>A0A068T197</accession>
<dbReference type="GeneID" id="24260103"/>
<reference evidence="6" key="1">
    <citation type="journal article" date="2014" name="BMC Genomics">
        <title>Genome sequencing of two Neorhizobium galegae strains reveals a noeT gene responsible for the unusual acetylation of the nodulation factors.</title>
        <authorList>
            <person name="Osterman J."/>
            <person name="Marsh J."/>
            <person name="Laine P.K."/>
            <person name="Zeng Z."/>
            <person name="Alatalo E."/>
            <person name="Sullivan J.T."/>
            <person name="Young J.P."/>
            <person name="Thomas-Oates J."/>
            <person name="Paulin L."/>
            <person name="Lindstrom K."/>
        </authorList>
    </citation>
    <scope>NUCLEOTIDE SEQUENCE [LARGE SCALE GENOMIC DNA]</scope>
    <source>
        <strain evidence="6">HAMBI 540</strain>
    </source>
</reference>
<comment type="cofactor">
    <cofactor evidence="1">
        <name>Zn(2+)</name>
        <dbReference type="ChEBI" id="CHEBI:29105"/>
    </cofactor>
</comment>
<geneLocation type="plasmid" evidence="6">
    <name>II</name>
</geneLocation>
<evidence type="ECO:0000256" key="2">
    <source>
        <dbReference type="ARBA" id="ARBA00022679"/>
    </source>
</evidence>
<evidence type="ECO:0000313" key="5">
    <source>
        <dbReference type="EMBL" id="CDN51250.1"/>
    </source>
</evidence>
<sequence length="293" mass="31034">MKRKVVLTCAVTGGSALSRNSQYVPITPEQIANEAIAAARAGAASVHIHVRDPQTGAPSMKFELYEEVMQRIRHPGVDVIVNLTAGPGAGYAPTLDETAVPPVLSPSARTDHVSRLRPDICTLDVATMNFGDRAIVNTPPHLIAMAKSIQVAGVKPELEVFDIGHVGVAVRLLEAGHLPQPPFFQFCLGIPGGAPATTEAMLLMRSLMPPGAIWSAFGISRFQMPMVAQSVILGGHCRVGLEDNLYLEHGVLSEGNAPLVKRAVEIIRALGAEPATPAEAREILSLEAARMAA</sequence>
<keyword evidence="2" id="KW-0808">Transferase</keyword>
<evidence type="ECO:0000256" key="4">
    <source>
        <dbReference type="ARBA" id="ARBA00022833"/>
    </source>
</evidence>
<dbReference type="KEGG" id="ngg:RG540_PA05740"/>
<dbReference type="PANTHER" id="PTHR37418:SF2">
    <property type="entry name" value="3-KETO-5-AMINOHEXANOATE CLEAVAGE ENZYME"/>
    <property type="match status" value="1"/>
</dbReference>
<keyword evidence="4" id="KW-0862">Zinc</keyword>
<dbReference type="EMBL" id="HG938354">
    <property type="protein sequence ID" value="CDN51250.1"/>
    <property type="molecule type" value="Genomic_DNA"/>
</dbReference>
<protein>
    <submittedName>
        <fullName evidence="5">PF05853 family protein</fullName>
    </submittedName>
</protein>
<keyword evidence="3" id="KW-0479">Metal-binding</keyword>
<dbReference type="Gene3D" id="3.20.20.70">
    <property type="entry name" value="Aldolase class I"/>
    <property type="match status" value="1"/>
</dbReference>
<dbReference type="Pfam" id="PF05853">
    <property type="entry name" value="BKACE"/>
    <property type="match status" value="1"/>
</dbReference>
<name>A0A068T197_NEOGA</name>